<feature type="compositionally biased region" description="Basic and acidic residues" evidence="1">
    <location>
        <begin position="211"/>
        <end position="221"/>
    </location>
</feature>
<dbReference type="EMBL" id="JH795881">
    <property type="protein sequence ID" value="EJT96692.1"/>
    <property type="molecule type" value="Genomic_DNA"/>
</dbReference>
<gene>
    <name evidence="2" type="ORF">DACRYDRAFT_19153</name>
</gene>
<sequence>MPPATSRFTRGTYDHQLDATQRYITSPEFDSRPPSPSSIPSHEKNSLVPMFPQPPDRSRRSPHPTPPFSPKHAICSAHPPHPTPPFSPQHAIYSTHAPHPAPSFAPKHARYSSAPARPPSPDRPKVWRPPTPSQQSSQRARPTANEPDLEASARSYAGARAQAEADAKRRVQEEEAKAKENGRKQEEWMKQQEGLRKQGRNAAEQNTRLGTEWEEKFKNEQEQFCNRMASQQQQLQQSSLSQPSTQQRTQQYQRPPLSTRHSDPSGVGTWPPHKSVTPTPPPSPLQHLKERIPSSQSPYICHEKPTAHVLRPELPEGGGVAPKATTTSKAGGMRHTEEAETQEGKPSSCELEKWLRQQEEWMRQQGEWMAQHGEWMRLQETWMRTQMQARKREQRQGSLFASADMAANLEA</sequence>
<feature type="compositionally biased region" description="Basic and acidic residues" evidence="1">
    <location>
        <begin position="163"/>
        <end position="196"/>
    </location>
</feature>
<evidence type="ECO:0000313" key="2">
    <source>
        <dbReference type="EMBL" id="EJT96692.1"/>
    </source>
</evidence>
<feature type="region of interest" description="Disordered" evidence="1">
    <location>
        <begin position="388"/>
        <end position="411"/>
    </location>
</feature>
<organism evidence="2 3">
    <name type="scientific">Dacryopinax primogenitus (strain DJM 731)</name>
    <name type="common">Brown rot fungus</name>
    <dbReference type="NCBI Taxonomy" id="1858805"/>
    <lineage>
        <taxon>Eukaryota</taxon>
        <taxon>Fungi</taxon>
        <taxon>Dikarya</taxon>
        <taxon>Basidiomycota</taxon>
        <taxon>Agaricomycotina</taxon>
        <taxon>Dacrymycetes</taxon>
        <taxon>Dacrymycetales</taxon>
        <taxon>Dacrymycetaceae</taxon>
        <taxon>Dacryopinax</taxon>
    </lineage>
</organism>
<name>M5FYZ4_DACPD</name>
<dbReference type="AlphaFoldDB" id="M5FYZ4"/>
<dbReference type="GeneID" id="63686493"/>
<feature type="region of interest" description="Disordered" evidence="1">
    <location>
        <begin position="1"/>
        <end position="289"/>
    </location>
</feature>
<evidence type="ECO:0000256" key="1">
    <source>
        <dbReference type="SAM" id="MobiDB-lite"/>
    </source>
</evidence>
<protein>
    <submittedName>
        <fullName evidence="2">Uncharacterized protein</fullName>
    </submittedName>
</protein>
<dbReference type="RefSeq" id="XP_040623590.1">
    <property type="nucleotide sequence ID" value="XM_040771431.1"/>
</dbReference>
<proteinExistence type="predicted"/>
<keyword evidence="3" id="KW-1185">Reference proteome</keyword>
<accession>M5FYZ4</accession>
<evidence type="ECO:0000313" key="3">
    <source>
        <dbReference type="Proteomes" id="UP000030653"/>
    </source>
</evidence>
<feature type="compositionally biased region" description="Low complexity" evidence="1">
    <location>
        <begin position="230"/>
        <end position="255"/>
    </location>
</feature>
<dbReference type="Proteomes" id="UP000030653">
    <property type="component" value="Unassembled WGS sequence"/>
</dbReference>
<reference evidence="2 3" key="1">
    <citation type="journal article" date="2012" name="Science">
        <title>The Paleozoic origin of enzymatic lignin decomposition reconstructed from 31 fungal genomes.</title>
        <authorList>
            <person name="Floudas D."/>
            <person name="Binder M."/>
            <person name="Riley R."/>
            <person name="Barry K."/>
            <person name="Blanchette R.A."/>
            <person name="Henrissat B."/>
            <person name="Martinez A.T."/>
            <person name="Otillar R."/>
            <person name="Spatafora J.W."/>
            <person name="Yadav J.S."/>
            <person name="Aerts A."/>
            <person name="Benoit I."/>
            <person name="Boyd A."/>
            <person name="Carlson A."/>
            <person name="Copeland A."/>
            <person name="Coutinho P.M."/>
            <person name="de Vries R.P."/>
            <person name="Ferreira P."/>
            <person name="Findley K."/>
            <person name="Foster B."/>
            <person name="Gaskell J."/>
            <person name="Glotzer D."/>
            <person name="Gorecki P."/>
            <person name="Heitman J."/>
            <person name="Hesse C."/>
            <person name="Hori C."/>
            <person name="Igarashi K."/>
            <person name="Jurgens J.A."/>
            <person name="Kallen N."/>
            <person name="Kersten P."/>
            <person name="Kohler A."/>
            <person name="Kuees U."/>
            <person name="Kumar T.K.A."/>
            <person name="Kuo A."/>
            <person name="LaButti K."/>
            <person name="Larrondo L.F."/>
            <person name="Lindquist E."/>
            <person name="Ling A."/>
            <person name="Lombard V."/>
            <person name="Lucas S."/>
            <person name="Lundell T."/>
            <person name="Martin R."/>
            <person name="McLaughlin D.J."/>
            <person name="Morgenstern I."/>
            <person name="Morin E."/>
            <person name="Murat C."/>
            <person name="Nagy L.G."/>
            <person name="Nolan M."/>
            <person name="Ohm R.A."/>
            <person name="Patyshakuliyeva A."/>
            <person name="Rokas A."/>
            <person name="Ruiz-Duenas F.J."/>
            <person name="Sabat G."/>
            <person name="Salamov A."/>
            <person name="Samejima M."/>
            <person name="Schmutz J."/>
            <person name="Slot J.C."/>
            <person name="St John F."/>
            <person name="Stenlid J."/>
            <person name="Sun H."/>
            <person name="Sun S."/>
            <person name="Syed K."/>
            <person name="Tsang A."/>
            <person name="Wiebenga A."/>
            <person name="Young D."/>
            <person name="Pisabarro A."/>
            <person name="Eastwood D.C."/>
            <person name="Martin F."/>
            <person name="Cullen D."/>
            <person name="Grigoriev I.V."/>
            <person name="Hibbett D.S."/>
        </authorList>
    </citation>
    <scope>NUCLEOTIDE SEQUENCE [LARGE SCALE GENOMIC DNA]</scope>
    <source>
        <strain evidence="2 3">DJM-731 SS1</strain>
    </source>
</reference>
<feature type="region of interest" description="Disordered" evidence="1">
    <location>
        <begin position="311"/>
        <end position="349"/>
    </location>
</feature>
<dbReference type="HOGENOM" id="CLU_669062_0_0_1"/>